<evidence type="ECO:0000256" key="1">
    <source>
        <dbReference type="ARBA" id="ARBA00004123"/>
    </source>
</evidence>
<dbReference type="InterPro" id="IPR052035">
    <property type="entry name" value="ZnF_BED_domain_contain"/>
</dbReference>
<evidence type="ECO:0000256" key="3">
    <source>
        <dbReference type="ARBA" id="ARBA00022771"/>
    </source>
</evidence>
<accession>A0A821I8N6</accession>
<keyword evidence="5" id="KW-0539">Nucleus</keyword>
<dbReference type="GO" id="GO:0008270">
    <property type="term" value="F:zinc ion binding"/>
    <property type="evidence" value="ECO:0007669"/>
    <property type="project" value="UniProtKB-KW"/>
</dbReference>
<sequence>MLCRKNVVHDNIGVTSNLNHHIKNLHKTEYNEWSNKSKKLERQQPKLRDFIAKNTSLPSASKNSYPIGHQRQKELLDAIVQNLILELGLPLSLVERSAFIKIMSSVDPKFSITSRRTLRRTIIPSFYHKMNDLLKEFCSTTEYISLTLDIWSDRRTRSFCHAIIDMQFKSYVLCFLPLSGSHNKKLCRIVTDKASNNIKSFEDLIIPGFESYFYGDDENNNGSHRSDCSDNDKGETADL</sequence>
<dbReference type="GO" id="GO:0005634">
    <property type="term" value="C:nucleus"/>
    <property type="evidence" value="ECO:0007669"/>
    <property type="project" value="UniProtKB-SubCell"/>
</dbReference>
<organism evidence="6 7">
    <name type="scientific">Rotaria socialis</name>
    <dbReference type="NCBI Taxonomy" id="392032"/>
    <lineage>
        <taxon>Eukaryota</taxon>
        <taxon>Metazoa</taxon>
        <taxon>Spiralia</taxon>
        <taxon>Gnathifera</taxon>
        <taxon>Rotifera</taxon>
        <taxon>Eurotatoria</taxon>
        <taxon>Bdelloidea</taxon>
        <taxon>Philodinida</taxon>
        <taxon>Philodinidae</taxon>
        <taxon>Rotaria</taxon>
    </lineage>
</organism>
<dbReference type="AlphaFoldDB" id="A0A821I8N6"/>
<keyword evidence="3" id="KW-0863">Zinc-finger</keyword>
<dbReference type="SUPFAM" id="SSF140996">
    <property type="entry name" value="Hermes dimerisation domain"/>
    <property type="match status" value="1"/>
</dbReference>
<evidence type="ECO:0000256" key="4">
    <source>
        <dbReference type="ARBA" id="ARBA00022833"/>
    </source>
</evidence>
<evidence type="ECO:0000256" key="2">
    <source>
        <dbReference type="ARBA" id="ARBA00022723"/>
    </source>
</evidence>
<feature type="non-terminal residue" evidence="6">
    <location>
        <position position="1"/>
    </location>
</feature>
<evidence type="ECO:0000313" key="6">
    <source>
        <dbReference type="EMBL" id="CAF4697378.1"/>
    </source>
</evidence>
<evidence type="ECO:0000313" key="7">
    <source>
        <dbReference type="Proteomes" id="UP000663848"/>
    </source>
</evidence>
<protein>
    <submittedName>
        <fullName evidence="6">Uncharacterized protein</fullName>
    </submittedName>
</protein>
<proteinExistence type="predicted"/>
<comment type="subcellular location">
    <subcellularLocation>
        <location evidence="1">Nucleus</location>
    </subcellularLocation>
</comment>
<evidence type="ECO:0000256" key="5">
    <source>
        <dbReference type="ARBA" id="ARBA00023242"/>
    </source>
</evidence>
<dbReference type="EMBL" id="CAJOBR010002675">
    <property type="protein sequence ID" value="CAF4697378.1"/>
    <property type="molecule type" value="Genomic_DNA"/>
</dbReference>
<gene>
    <name evidence="6" type="ORF">QYT958_LOCUS17569</name>
</gene>
<reference evidence="6" key="1">
    <citation type="submission" date="2021-02" db="EMBL/GenBank/DDBJ databases">
        <authorList>
            <person name="Nowell W R."/>
        </authorList>
    </citation>
    <scope>NUCLEOTIDE SEQUENCE</scope>
</reference>
<comment type="caution">
    <text evidence="6">The sequence shown here is derived from an EMBL/GenBank/DDBJ whole genome shotgun (WGS) entry which is preliminary data.</text>
</comment>
<dbReference type="Proteomes" id="UP000663848">
    <property type="component" value="Unassembled WGS sequence"/>
</dbReference>
<keyword evidence="4" id="KW-0862">Zinc</keyword>
<dbReference type="PANTHER" id="PTHR46481:SF10">
    <property type="entry name" value="ZINC FINGER BED DOMAIN-CONTAINING PROTEIN 39"/>
    <property type="match status" value="1"/>
</dbReference>
<keyword evidence="2" id="KW-0479">Metal-binding</keyword>
<dbReference type="PANTHER" id="PTHR46481">
    <property type="entry name" value="ZINC FINGER BED DOMAIN-CONTAINING PROTEIN 4"/>
    <property type="match status" value="1"/>
</dbReference>
<name>A0A821I8N6_9BILA</name>